<reference evidence="2" key="1">
    <citation type="submission" date="2022-10" db="EMBL/GenBank/DDBJ databases">
        <authorList>
            <person name="Chen Y."/>
            <person name="Dougan E. K."/>
            <person name="Chan C."/>
            <person name="Rhodes N."/>
            <person name="Thang M."/>
        </authorList>
    </citation>
    <scope>NUCLEOTIDE SEQUENCE</scope>
</reference>
<evidence type="ECO:0000313" key="3">
    <source>
        <dbReference type="EMBL" id="CAL1171705.1"/>
    </source>
</evidence>
<dbReference type="EMBL" id="CAMXCT020006689">
    <property type="protein sequence ID" value="CAL1171705.1"/>
    <property type="molecule type" value="Genomic_DNA"/>
</dbReference>
<feature type="compositionally biased region" description="Polar residues" evidence="1">
    <location>
        <begin position="1"/>
        <end position="10"/>
    </location>
</feature>
<evidence type="ECO:0000313" key="4">
    <source>
        <dbReference type="EMBL" id="CAL4805642.1"/>
    </source>
</evidence>
<reference evidence="3" key="2">
    <citation type="submission" date="2024-04" db="EMBL/GenBank/DDBJ databases">
        <authorList>
            <person name="Chen Y."/>
            <person name="Shah S."/>
            <person name="Dougan E. K."/>
            <person name="Thang M."/>
            <person name="Chan C."/>
        </authorList>
    </citation>
    <scope>NUCLEOTIDE SEQUENCE [LARGE SCALE GENOMIC DNA]</scope>
</reference>
<keyword evidence="5" id="KW-1185">Reference proteome</keyword>
<accession>A0A9P1GNY2</accession>
<dbReference type="AlphaFoldDB" id="A0A9P1GNY2"/>
<organism evidence="2">
    <name type="scientific">Cladocopium goreaui</name>
    <dbReference type="NCBI Taxonomy" id="2562237"/>
    <lineage>
        <taxon>Eukaryota</taxon>
        <taxon>Sar</taxon>
        <taxon>Alveolata</taxon>
        <taxon>Dinophyceae</taxon>
        <taxon>Suessiales</taxon>
        <taxon>Symbiodiniaceae</taxon>
        <taxon>Cladocopium</taxon>
    </lineage>
</organism>
<name>A0A9P1GNY2_9DINO</name>
<feature type="region of interest" description="Disordered" evidence="1">
    <location>
        <begin position="1"/>
        <end position="27"/>
    </location>
</feature>
<dbReference type="SUPFAM" id="SSF47473">
    <property type="entry name" value="EF-hand"/>
    <property type="match status" value="1"/>
</dbReference>
<sequence length="767" mass="82473">MAHNCQNSDNAPRRNLRAAQAQKVQRNAGADSTAATLWLAASGISVEALLAECHSLERSDGYSSILSTPSTLDLEDFCQGLLKTVDGLTPHQAELFAAEAKCEVNTVSIDLWKGVFREASARVEAAIDLLQQIIGPEELGWLVEQLAALGMFASLQNTQLVALLAQKRSWQGPRWGMVEEMLSLLDPAGTGEVPARPLARLLSKRAEAFWQNQVADATAHVPFPPVPSNANAADGFVAPQLFAARQLISALLCLIRAGELDVNLVAEQLDAAAVQVSDRKPILWCSSSPEPVALAGILETDAEGTSRALEVWQALHLPTSASAAVQALKSLSSVESVEGALPRLRAQNIIQELVHSGFGGLPPQSLQTPGLFGHFFQALLSIGMGPEQLRSRLRTSCGTAGKNKVYLDQFAACLQKSGVVMAWADLLEVGRQWAPEGLLDVDALYSDHKGWLTSRTPGSPETVSMFDVSSTGQLSRLDLPSYVIFACLDVENQGHVSKEVLRKLEEWPSPVSQFVSGAQLLYDPSGNGVVTYAHFRRFCNYLDRLRPSGTCDTLQQARAEIRKALMELCGTRSGAEQTDRTCRTSRGLDAPADLSGLVRLLQDASGLKRDLAETFAGAFLAVRAPNSASYASSSYRGFLIMARQCQVFLRRHVDDLFKACLAASVDLEMVLLDLMPSPMPGAVLGWDALLSALAARGVDISKMDTEEVAYAIDASGSRAVPVGEIAAAANAFKTRHSSVLEHLAQRAESDDANGLFDLVKLHKATGP</sequence>
<dbReference type="EMBL" id="CAMXCT010006689">
    <property type="protein sequence ID" value="CAI4018330.1"/>
    <property type="molecule type" value="Genomic_DNA"/>
</dbReference>
<dbReference type="InterPro" id="IPR011992">
    <property type="entry name" value="EF-hand-dom_pair"/>
</dbReference>
<dbReference type="Proteomes" id="UP001152797">
    <property type="component" value="Unassembled WGS sequence"/>
</dbReference>
<proteinExistence type="predicted"/>
<dbReference type="OrthoDB" id="447636at2759"/>
<comment type="caution">
    <text evidence="2">The sequence shown here is derived from an EMBL/GenBank/DDBJ whole genome shotgun (WGS) entry which is preliminary data.</text>
</comment>
<gene>
    <name evidence="2" type="ORF">C1SCF055_LOCUS42906</name>
</gene>
<evidence type="ECO:0000313" key="5">
    <source>
        <dbReference type="Proteomes" id="UP001152797"/>
    </source>
</evidence>
<evidence type="ECO:0000256" key="1">
    <source>
        <dbReference type="SAM" id="MobiDB-lite"/>
    </source>
</evidence>
<protein>
    <submittedName>
        <fullName evidence="4">EF-hand domain-containing protein</fullName>
    </submittedName>
</protein>
<dbReference type="EMBL" id="CAMXCT030006689">
    <property type="protein sequence ID" value="CAL4805642.1"/>
    <property type="molecule type" value="Genomic_DNA"/>
</dbReference>
<evidence type="ECO:0000313" key="2">
    <source>
        <dbReference type="EMBL" id="CAI4018330.1"/>
    </source>
</evidence>